<gene>
    <name evidence="14" type="primary">LOC117660214</name>
    <name evidence="15" type="synonym">LOC117660221</name>
</gene>
<evidence type="ECO:0000256" key="9">
    <source>
        <dbReference type="ARBA" id="ARBA00023128"/>
    </source>
</evidence>
<dbReference type="GO" id="GO:0006120">
    <property type="term" value="P:mitochondrial electron transport, NADH to ubiquinone"/>
    <property type="evidence" value="ECO:0007669"/>
    <property type="project" value="InterPro"/>
</dbReference>
<evidence type="ECO:0000256" key="8">
    <source>
        <dbReference type="ARBA" id="ARBA00022989"/>
    </source>
</evidence>
<dbReference type="GO" id="GO:0005743">
    <property type="term" value="C:mitochondrial inner membrane"/>
    <property type="evidence" value="ECO:0007669"/>
    <property type="project" value="UniProtKB-SubCell"/>
</dbReference>
<keyword evidence="7 11" id="KW-0249">Electron transport</keyword>
<comment type="similarity">
    <text evidence="2 11">Belongs to the complex I NDUFC2 subunit family.</text>
</comment>
<dbReference type="OMA" id="WFIGYHI"/>
<keyword evidence="4 11" id="KW-0679">Respiratory chain</keyword>
<dbReference type="PANTHER" id="PTHR13099">
    <property type="entry name" value="NADH-UBIQUINONE OXIDOREDUCTASE SUBUNIT B14.5B"/>
    <property type="match status" value="1"/>
</dbReference>
<dbReference type="Proteomes" id="UP001652622">
    <property type="component" value="Unplaced"/>
</dbReference>
<evidence type="ECO:0000256" key="11">
    <source>
        <dbReference type="PIRNR" id="PIRNR017834"/>
    </source>
</evidence>
<dbReference type="Pfam" id="PF06374">
    <property type="entry name" value="NDUF_C2"/>
    <property type="match status" value="1"/>
</dbReference>
<comment type="subcellular location">
    <subcellularLocation>
        <location evidence="1">Mitochondrion inner membrane</location>
        <topology evidence="1">Single-pass membrane protein</topology>
        <orientation evidence="1">Matrix side</orientation>
    </subcellularLocation>
</comment>
<evidence type="ECO:0000313" key="13">
    <source>
        <dbReference type="Proteomes" id="UP001652622"/>
    </source>
</evidence>
<evidence type="ECO:0000256" key="3">
    <source>
        <dbReference type="ARBA" id="ARBA00022448"/>
    </source>
</evidence>
<dbReference type="RefSeq" id="XP_034264173.1">
    <property type="nucleotide sequence ID" value="XM_034408282.1"/>
</dbReference>
<reference evidence="14 15" key="1">
    <citation type="submission" date="2025-04" db="UniProtKB">
        <authorList>
            <consortium name="RefSeq"/>
        </authorList>
    </citation>
    <scope>IDENTIFICATION</scope>
    <source>
        <tissue evidence="14 15">Blood</tissue>
    </source>
</reference>
<dbReference type="InterPro" id="IPR009423">
    <property type="entry name" value="NDUC2"/>
</dbReference>
<keyword evidence="6 11" id="KW-0999">Mitochondrion inner membrane</keyword>
<evidence type="ECO:0000256" key="6">
    <source>
        <dbReference type="ARBA" id="ARBA00022792"/>
    </source>
</evidence>
<name>A0A6P9AZ55_PANGU</name>
<keyword evidence="13" id="KW-1185">Reference proteome</keyword>
<dbReference type="GeneID" id="117660214"/>
<dbReference type="KEGG" id="pgut:117660221"/>
<dbReference type="OrthoDB" id="6329847at2759"/>
<organism evidence="13 14">
    <name type="scientific">Pantherophis guttatus</name>
    <name type="common">Corn snake</name>
    <name type="synonym">Elaphe guttata</name>
    <dbReference type="NCBI Taxonomy" id="94885"/>
    <lineage>
        <taxon>Eukaryota</taxon>
        <taxon>Metazoa</taxon>
        <taxon>Chordata</taxon>
        <taxon>Craniata</taxon>
        <taxon>Vertebrata</taxon>
        <taxon>Euteleostomi</taxon>
        <taxon>Lepidosauria</taxon>
        <taxon>Squamata</taxon>
        <taxon>Bifurcata</taxon>
        <taxon>Unidentata</taxon>
        <taxon>Episquamata</taxon>
        <taxon>Toxicofera</taxon>
        <taxon>Serpentes</taxon>
        <taxon>Colubroidea</taxon>
        <taxon>Colubridae</taxon>
        <taxon>Colubrinae</taxon>
        <taxon>Pantherophis</taxon>
    </lineage>
</organism>
<evidence type="ECO:0000256" key="7">
    <source>
        <dbReference type="ARBA" id="ARBA00022982"/>
    </source>
</evidence>
<sequence length="114" mass="13392">MQVRLGIPKEARSLLPPPPLLNFPSVWMAGVFWLSALLDNGLNRRPALRAGVHRQILMTTLGFCLGYYIKRYSNYYYAERDRELFSYIKNHPEDFVEKEPRKMGDILEKFTPTR</sequence>
<keyword evidence="8 12" id="KW-1133">Transmembrane helix</keyword>
<protein>
    <recommendedName>
        <fullName evidence="11">NADH dehydrogenase [ubiquinone] 1 subunit C2</fullName>
    </recommendedName>
</protein>
<accession>A0A6P9AZ55</accession>
<evidence type="ECO:0000256" key="4">
    <source>
        <dbReference type="ARBA" id="ARBA00022660"/>
    </source>
</evidence>
<dbReference type="RefSeq" id="XP_034264167.1">
    <property type="nucleotide sequence ID" value="XM_034408276.1"/>
</dbReference>
<keyword evidence="3 11" id="KW-0813">Transport</keyword>
<dbReference type="KEGG" id="pgut:117660214"/>
<feature type="transmembrane region" description="Helical" evidence="12">
    <location>
        <begin position="20"/>
        <end position="38"/>
    </location>
</feature>
<proteinExistence type="inferred from homology"/>
<keyword evidence="9 11" id="KW-0496">Mitochondrion</keyword>
<dbReference type="AlphaFoldDB" id="A0A6P9AZ55"/>
<evidence type="ECO:0000256" key="12">
    <source>
        <dbReference type="SAM" id="Phobius"/>
    </source>
</evidence>
<comment type="function">
    <text evidence="11">Accessory subunit of the mitochondrial membrane respiratory chain NADH dehydrogenase (Complex I), that is believed not to be involved in catalysis. Complex I functions in the transfer of electrons from NADH to the respiratory chain. The immediate electron acceptor for the enzyme is believed to be ubiquinone.</text>
</comment>
<dbReference type="PANTHER" id="PTHR13099:SF0">
    <property type="entry name" value="NADH DEHYDROGENASE [UBIQUINONE] 1 SUBUNIT C2-RELATED"/>
    <property type="match status" value="1"/>
</dbReference>
<feature type="transmembrane region" description="Helical" evidence="12">
    <location>
        <begin position="50"/>
        <end position="69"/>
    </location>
</feature>
<keyword evidence="10 11" id="KW-0472">Membrane</keyword>
<evidence type="ECO:0000256" key="1">
    <source>
        <dbReference type="ARBA" id="ARBA00004298"/>
    </source>
</evidence>
<evidence type="ECO:0000256" key="10">
    <source>
        <dbReference type="ARBA" id="ARBA00023136"/>
    </source>
</evidence>
<evidence type="ECO:0000256" key="2">
    <source>
        <dbReference type="ARBA" id="ARBA00008674"/>
    </source>
</evidence>
<dbReference type="PIRSF" id="PIRSF017834">
    <property type="entry name" value="NADH-UbQ_OxRdtase_b14.5b"/>
    <property type="match status" value="1"/>
</dbReference>
<keyword evidence="5 12" id="KW-0812">Transmembrane</keyword>
<evidence type="ECO:0000313" key="14">
    <source>
        <dbReference type="RefSeq" id="XP_034264167.1"/>
    </source>
</evidence>
<evidence type="ECO:0000256" key="5">
    <source>
        <dbReference type="ARBA" id="ARBA00022692"/>
    </source>
</evidence>
<evidence type="ECO:0000313" key="15">
    <source>
        <dbReference type="RefSeq" id="XP_034264173.1"/>
    </source>
</evidence>